<dbReference type="AlphaFoldDB" id="A0A291TB69"/>
<dbReference type="InterPro" id="IPR001910">
    <property type="entry name" value="Inosine/uridine_hydrolase_dom"/>
</dbReference>
<evidence type="ECO:0000259" key="3">
    <source>
        <dbReference type="Pfam" id="PF01156"/>
    </source>
</evidence>
<evidence type="ECO:0000256" key="1">
    <source>
        <dbReference type="ARBA" id="ARBA00022801"/>
    </source>
</evidence>
<accession>A0A291TB69</accession>
<sequence>MERSELLARLGFAPPEACRVRVIIDTDAKNEGDDDFAILHHLLTPQFDVRGICATHFEVKTTQRGLPPHSMERSYQEVCRLLNAAHIDDVPVLHGCAAPLASPEDAPDCEAVEFLIQEALRDDPAPLYIAAQGAMTNIAAALNRAPEIASRMTVLWNGGGPYPAGRPEFNVQQDPIACRVLLDSAVTVWQIPQDVYARFEVSLSELALRVRPCGEVGAYLFRQLMDEYPSEYDPRFPLRTGGNWTLGDNTTAAVLLENGFRGHWTLRPAPVLLPNLTYAEASDRKTIRVYHDLDVRFALEDFYSKLALCYPR</sequence>
<proteinExistence type="predicted"/>
<dbReference type="Pfam" id="PF01156">
    <property type="entry name" value="IU_nuc_hydro"/>
    <property type="match status" value="1"/>
</dbReference>
<dbReference type="RefSeq" id="WP_098924234.1">
    <property type="nucleotide sequence ID" value="NZ_CP023819.1"/>
</dbReference>
<reference evidence="4 5" key="1">
    <citation type="submission" date="2017-10" db="EMBL/GenBank/DDBJ databases">
        <title>Complete Genome Sequence of Faecalibacterium prausnitzii isolated from the gut of healthy adult Indian.</title>
        <authorList>
            <person name="Bag S."/>
            <person name="Ghosh T.S."/>
            <person name="Das B."/>
        </authorList>
    </citation>
    <scope>NUCLEOTIDE SEQUENCE [LARGE SCALE GENOMIC DNA]</scope>
    <source>
        <strain evidence="4 5">Indica</strain>
    </source>
</reference>
<dbReference type="PANTHER" id="PTHR12304:SF4">
    <property type="entry name" value="URIDINE NUCLEOSIDASE"/>
    <property type="match status" value="1"/>
</dbReference>
<name>A0A291TB69_9FIRM</name>
<gene>
    <name evidence="4" type="ORF">CRH10_09065</name>
</gene>
<dbReference type="Gene3D" id="3.90.245.10">
    <property type="entry name" value="Ribonucleoside hydrolase-like"/>
    <property type="match status" value="1"/>
</dbReference>
<protein>
    <submittedName>
        <fullName evidence="4">Nucleoside hydrolase</fullName>
    </submittedName>
</protein>
<dbReference type="GO" id="GO:0005829">
    <property type="term" value="C:cytosol"/>
    <property type="evidence" value="ECO:0007669"/>
    <property type="project" value="TreeGrafter"/>
</dbReference>
<evidence type="ECO:0000313" key="4">
    <source>
        <dbReference type="EMBL" id="ATL90433.1"/>
    </source>
</evidence>
<keyword evidence="2" id="KW-0326">Glycosidase</keyword>
<dbReference type="PANTHER" id="PTHR12304">
    <property type="entry name" value="INOSINE-URIDINE PREFERRING NUCLEOSIDE HYDROLASE"/>
    <property type="match status" value="1"/>
</dbReference>
<feature type="domain" description="Inosine/uridine-preferring nucleoside hydrolase" evidence="3">
    <location>
        <begin position="22"/>
        <end position="260"/>
    </location>
</feature>
<evidence type="ECO:0000256" key="2">
    <source>
        <dbReference type="ARBA" id="ARBA00023295"/>
    </source>
</evidence>
<dbReference type="EMBL" id="CP023819">
    <property type="protein sequence ID" value="ATL90433.1"/>
    <property type="molecule type" value="Genomic_DNA"/>
</dbReference>
<dbReference type="GO" id="GO:0006152">
    <property type="term" value="P:purine nucleoside catabolic process"/>
    <property type="evidence" value="ECO:0007669"/>
    <property type="project" value="TreeGrafter"/>
</dbReference>
<keyword evidence="1 4" id="KW-0378">Hydrolase</keyword>
<organism evidence="4 5">
    <name type="scientific">Faecalibacterium prausnitzii</name>
    <dbReference type="NCBI Taxonomy" id="853"/>
    <lineage>
        <taxon>Bacteria</taxon>
        <taxon>Bacillati</taxon>
        <taxon>Bacillota</taxon>
        <taxon>Clostridia</taxon>
        <taxon>Eubacteriales</taxon>
        <taxon>Oscillospiraceae</taxon>
        <taxon>Faecalibacterium</taxon>
    </lineage>
</organism>
<dbReference type="InterPro" id="IPR023186">
    <property type="entry name" value="IUNH"/>
</dbReference>
<evidence type="ECO:0000313" key="5">
    <source>
        <dbReference type="Proteomes" id="UP000223709"/>
    </source>
</evidence>
<dbReference type="GO" id="GO:0008477">
    <property type="term" value="F:purine nucleosidase activity"/>
    <property type="evidence" value="ECO:0007669"/>
    <property type="project" value="TreeGrafter"/>
</dbReference>
<dbReference type="SUPFAM" id="SSF53590">
    <property type="entry name" value="Nucleoside hydrolase"/>
    <property type="match status" value="1"/>
</dbReference>
<dbReference type="InterPro" id="IPR036452">
    <property type="entry name" value="Ribo_hydro-like"/>
</dbReference>
<dbReference type="Proteomes" id="UP000223709">
    <property type="component" value="Chromosome"/>
</dbReference>